<dbReference type="AlphaFoldDB" id="A0A9D1D9H8"/>
<evidence type="ECO:0000313" key="3">
    <source>
        <dbReference type="EMBL" id="HIR14355.1"/>
    </source>
</evidence>
<comment type="caution">
    <text evidence="3">The sequence shown here is derived from an EMBL/GenBank/DDBJ whole genome shotgun (WGS) entry which is preliminary data.</text>
</comment>
<dbReference type="PANTHER" id="PTHR48081">
    <property type="entry name" value="AB HYDROLASE SUPERFAMILY PROTEIN C4A8.06C"/>
    <property type="match status" value="1"/>
</dbReference>
<proteinExistence type="predicted"/>
<accession>A0A9D1D9H8</accession>
<dbReference type="Proteomes" id="UP000886757">
    <property type="component" value="Unassembled WGS sequence"/>
</dbReference>
<dbReference type="SUPFAM" id="SSF53474">
    <property type="entry name" value="alpha/beta-Hydrolases"/>
    <property type="match status" value="1"/>
</dbReference>
<gene>
    <name evidence="3" type="ORF">IAB31_10595</name>
</gene>
<dbReference type="InterPro" id="IPR029058">
    <property type="entry name" value="AB_hydrolase_fold"/>
</dbReference>
<organism evidence="3 4">
    <name type="scientific">Candidatus Choladousia intestinavium</name>
    <dbReference type="NCBI Taxonomy" id="2840727"/>
    <lineage>
        <taxon>Bacteria</taxon>
        <taxon>Bacillati</taxon>
        <taxon>Bacillota</taxon>
        <taxon>Clostridia</taxon>
        <taxon>Lachnospirales</taxon>
        <taxon>Lachnospiraceae</taxon>
        <taxon>Lachnospiraceae incertae sedis</taxon>
        <taxon>Candidatus Choladousia</taxon>
    </lineage>
</organism>
<dbReference type="Gene3D" id="3.40.50.1820">
    <property type="entry name" value="alpha/beta hydrolase"/>
    <property type="match status" value="1"/>
</dbReference>
<reference evidence="3" key="1">
    <citation type="submission" date="2020-10" db="EMBL/GenBank/DDBJ databases">
        <authorList>
            <person name="Gilroy R."/>
        </authorList>
    </citation>
    <scope>NUCLEOTIDE SEQUENCE</scope>
    <source>
        <strain evidence="3">ChiSjej4B22-8148</strain>
    </source>
</reference>
<keyword evidence="1 3" id="KW-0378">Hydrolase</keyword>
<evidence type="ECO:0000313" key="4">
    <source>
        <dbReference type="Proteomes" id="UP000886757"/>
    </source>
</evidence>
<dbReference type="EMBL" id="DVGK01000117">
    <property type="protein sequence ID" value="HIR14355.1"/>
    <property type="molecule type" value="Genomic_DNA"/>
</dbReference>
<reference evidence="3" key="2">
    <citation type="journal article" date="2021" name="PeerJ">
        <title>Extensive microbial diversity within the chicken gut microbiome revealed by metagenomics and culture.</title>
        <authorList>
            <person name="Gilroy R."/>
            <person name="Ravi A."/>
            <person name="Getino M."/>
            <person name="Pursley I."/>
            <person name="Horton D.L."/>
            <person name="Alikhan N.F."/>
            <person name="Baker D."/>
            <person name="Gharbi K."/>
            <person name="Hall N."/>
            <person name="Watson M."/>
            <person name="Adriaenssens E.M."/>
            <person name="Foster-Nyarko E."/>
            <person name="Jarju S."/>
            <person name="Secka A."/>
            <person name="Antonio M."/>
            <person name="Oren A."/>
            <person name="Chaudhuri R.R."/>
            <person name="La Ragione R."/>
            <person name="Hildebrand F."/>
            <person name="Pallen M.J."/>
        </authorList>
    </citation>
    <scope>NUCLEOTIDE SEQUENCE</scope>
    <source>
        <strain evidence="3">ChiSjej4B22-8148</strain>
    </source>
</reference>
<evidence type="ECO:0000256" key="1">
    <source>
        <dbReference type="ARBA" id="ARBA00022801"/>
    </source>
</evidence>
<sequence length="302" mass="33749">MIPLMDDSPYPNKIMDVPYGTLTKKEKLDIFYPDSGRGPWPVFMEVHGGAWYFGQKKSVEFEPFLAGLERGFACVSLGYTLSPEGHYPLPVQEIKAAVRFLRKNAEKYCLDPEKIVLWGGSAGAHLASLAAVSCDTGYLDKDLFGLDAVSAKPDVLALWFGCFDYLHNGRFLEEWIYQNFFGTENLAAIRRILELSSPLSHITEKVCPTLLQHGTADTTVPWQQSQGYYDALVKAGAGERCRLDLLPGCRHADAAMFARENVEKVFDFAETFLGRTGNEKVFAQIPHRGNPKQKMVSKTPVK</sequence>
<protein>
    <submittedName>
        <fullName evidence="3">Alpha/beta hydrolase</fullName>
    </submittedName>
</protein>
<feature type="domain" description="BD-FAE-like" evidence="2">
    <location>
        <begin position="28"/>
        <end position="231"/>
    </location>
</feature>
<dbReference type="Pfam" id="PF20434">
    <property type="entry name" value="BD-FAE"/>
    <property type="match status" value="1"/>
</dbReference>
<name>A0A9D1D9H8_9FIRM</name>
<dbReference type="InterPro" id="IPR050300">
    <property type="entry name" value="GDXG_lipolytic_enzyme"/>
</dbReference>
<dbReference type="PANTHER" id="PTHR48081:SF13">
    <property type="entry name" value="ALPHA_BETA HYDROLASE"/>
    <property type="match status" value="1"/>
</dbReference>
<dbReference type="InterPro" id="IPR049492">
    <property type="entry name" value="BD-FAE-like_dom"/>
</dbReference>
<evidence type="ECO:0000259" key="2">
    <source>
        <dbReference type="Pfam" id="PF20434"/>
    </source>
</evidence>
<dbReference type="GO" id="GO:0016787">
    <property type="term" value="F:hydrolase activity"/>
    <property type="evidence" value="ECO:0007669"/>
    <property type="project" value="UniProtKB-KW"/>
</dbReference>